<dbReference type="InterPro" id="IPR027417">
    <property type="entry name" value="P-loop_NTPase"/>
</dbReference>
<comment type="similarity">
    <text evidence="2">Belongs to the ABC transporter superfamily.</text>
</comment>
<dbReference type="Gene3D" id="3.40.50.300">
    <property type="entry name" value="P-loop containing nucleotide triphosphate hydrolases"/>
    <property type="match status" value="1"/>
</dbReference>
<dbReference type="PROSITE" id="PS50893">
    <property type="entry name" value="ABC_TRANSPORTER_2"/>
    <property type="match status" value="1"/>
</dbReference>
<keyword evidence="5" id="KW-0547">Nucleotide-binding</keyword>
<dbReference type="STRING" id="686624.SAMN04488242_2740"/>
<gene>
    <name evidence="9" type="ORF">SAMN04488242_2740</name>
</gene>
<evidence type="ECO:0000256" key="4">
    <source>
        <dbReference type="ARBA" id="ARBA00022475"/>
    </source>
</evidence>
<dbReference type="Proteomes" id="UP000199475">
    <property type="component" value="Unassembled WGS sequence"/>
</dbReference>
<accession>A0A1G9MP10</accession>
<name>A0A1G9MP10_9ACTN</name>
<dbReference type="GO" id="GO:0005524">
    <property type="term" value="F:ATP binding"/>
    <property type="evidence" value="ECO:0007669"/>
    <property type="project" value="UniProtKB-KW"/>
</dbReference>
<keyword evidence="6" id="KW-0067">ATP-binding</keyword>
<dbReference type="OrthoDB" id="5357528at2"/>
<evidence type="ECO:0000256" key="6">
    <source>
        <dbReference type="ARBA" id="ARBA00022840"/>
    </source>
</evidence>
<evidence type="ECO:0000256" key="5">
    <source>
        <dbReference type="ARBA" id="ARBA00022741"/>
    </source>
</evidence>
<keyword evidence="4" id="KW-1003">Cell membrane</keyword>
<evidence type="ECO:0000313" key="10">
    <source>
        <dbReference type="Proteomes" id="UP000199475"/>
    </source>
</evidence>
<keyword evidence="3" id="KW-0813">Transport</keyword>
<protein>
    <submittedName>
        <fullName evidence="9">ABC transporter</fullName>
    </submittedName>
</protein>
<reference evidence="9 10" key="1">
    <citation type="submission" date="2016-10" db="EMBL/GenBank/DDBJ databases">
        <authorList>
            <person name="de Groot N.N."/>
        </authorList>
    </citation>
    <scope>NUCLEOTIDE SEQUENCE [LARGE SCALE GENOMIC DNA]</scope>
    <source>
        <strain evidence="9 10">CGMCC 1.9159</strain>
    </source>
</reference>
<dbReference type="AlphaFoldDB" id="A0A1G9MP10"/>
<dbReference type="PANTHER" id="PTHR43297:SF2">
    <property type="entry name" value="DIPEPTIDE TRANSPORT ATP-BINDING PROTEIN DPPD"/>
    <property type="match status" value="1"/>
</dbReference>
<organism evidence="9 10">
    <name type="scientific">Tessaracoccus oleiagri</name>
    <dbReference type="NCBI Taxonomy" id="686624"/>
    <lineage>
        <taxon>Bacteria</taxon>
        <taxon>Bacillati</taxon>
        <taxon>Actinomycetota</taxon>
        <taxon>Actinomycetes</taxon>
        <taxon>Propionibacteriales</taxon>
        <taxon>Propionibacteriaceae</taxon>
        <taxon>Tessaracoccus</taxon>
    </lineage>
</organism>
<dbReference type="InterPro" id="IPR017871">
    <property type="entry name" value="ABC_transporter-like_CS"/>
</dbReference>
<evidence type="ECO:0000256" key="2">
    <source>
        <dbReference type="ARBA" id="ARBA00005417"/>
    </source>
</evidence>
<dbReference type="GO" id="GO:0016887">
    <property type="term" value="F:ATP hydrolysis activity"/>
    <property type="evidence" value="ECO:0007669"/>
    <property type="project" value="InterPro"/>
</dbReference>
<keyword evidence="7" id="KW-0472">Membrane</keyword>
<sequence length="252" mass="27462">MSFLEVDDLTVRFGDTVAVDHVGFAVEDTGRLGIIGASGSGKSVTSLAIAGLLSETARVTGSIRLDGQELVGLREREYRELRGSKLSMIFQEPMTALDPTMRVGRQIAEVIALHERRSGKRLTVEAELARVGIRDPQRVGESFPHQLSGGQRQRALIAMAIINRPGLVICDEPTTALDVLVQKQILGLLDEVLTDRAALFVSHDLAVVREVCRHIIVMEHGRIVEQGDVDDVIATPEHEYTARLVAAARGTL</sequence>
<proteinExistence type="inferred from homology"/>
<feature type="domain" description="ABC transporter" evidence="8">
    <location>
        <begin position="4"/>
        <end position="245"/>
    </location>
</feature>
<dbReference type="EMBL" id="FNGP01000005">
    <property type="protein sequence ID" value="SDL75647.1"/>
    <property type="molecule type" value="Genomic_DNA"/>
</dbReference>
<dbReference type="InterPro" id="IPR003593">
    <property type="entry name" value="AAA+_ATPase"/>
</dbReference>
<dbReference type="InterPro" id="IPR003439">
    <property type="entry name" value="ABC_transporter-like_ATP-bd"/>
</dbReference>
<dbReference type="InterPro" id="IPR050388">
    <property type="entry name" value="ABC_Ni/Peptide_Import"/>
</dbReference>
<evidence type="ECO:0000313" key="9">
    <source>
        <dbReference type="EMBL" id="SDL75647.1"/>
    </source>
</evidence>
<evidence type="ECO:0000256" key="1">
    <source>
        <dbReference type="ARBA" id="ARBA00004202"/>
    </source>
</evidence>
<dbReference type="PANTHER" id="PTHR43297">
    <property type="entry name" value="OLIGOPEPTIDE TRANSPORT ATP-BINDING PROTEIN APPD"/>
    <property type="match status" value="1"/>
</dbReference>
<keyword evidence="10" id="KW-1185">Reference proteome</keyword>
<comment type="subcellular location">
    <subcellularLocation>
        <location evidence="1">Cell membrane</location>
        <topology evidence="1">Peripheral membrane protein</topology>
    </subcellularLocation>
</comment>
<dbReference type="RefSeq" id="WP_093253224.1">
    <property type="nucleotide sequence ID" value="NZ_FNGP01000005.1"/>
</dbReference>
<dbReference type="Pfam" id="PF00005">
    <property type="entry name" value="ABC_tran"/>
    <property type="match status" value="1"/>
</dbReference>
<evidence type="ECO:0000256" key="3">
    <source>
        <dbReference type="ARBA" id="ARBA00022448"/>
    </source>
</evidence>
<evidence type="ECO:0000259" key="8">
    <source>
        <dbReference type="PROSITE" id="PS50893"/>
    </source>
</evidence>
<dbReference type="CDD" id="cd03257">
    <property type="entry name" value="ABC_NikE_OppD_transporters"/>
    <property type="match status" value="1"/>
</dbReference>
<dbReference type="PROSITE" id="PS00211">
    <property type="entry name" value="ABC_TRANSPORTER_1"/>
    <property type="match status" value="1"/>
</dbReference>
<dbReference type="SUPFAM" id="SSF52540">
    <property type="entry name" value="P-loop containing nucleoside triphosphate hydrolases"/>
    <property type="match status" value="1"/>
</dbReference>
<dbReference type="SMART" id="SM00382">
    <property type="entry name" value="AAA"/>
    <property type="match status" value="1"/>
</dbReference>
<dbReference type="GO" id="GO:0005886">
    <property type="term" value="C:plasma membrane"/>
    <property type="evidence" value="ECO:0007669"/>
    <property type="project" value="UniProtKB-SubCell"/>
</dbReference>
<evidence type="ECO:0000256" key="7">
    <source>
        <dbReference type="ARBA" id="ARBA00023136"/>
    </source>
</evidence>